<feature type="transmembrane region" description="Helical" evidence="1">
    <location>
        <begin position="77"/>
        <end position="99"/>
    </location>
</feature>
<name>A0A814NF80_9BILA</name>
<evidence type="ECO:0000313" key="2">
    <source>
        <dbReference type="EMBL" id="CAF1090644.1"/>
    </source>
</evidence>
<organism evidence="2 3">
    <name type="scientific">Rotaria sordida</name>
    <dbReference type="NCBI Taxonomy" id="392033"/>
    <lineage>
        <taxon>Eukaryota</taxon>
        <taxon>Metazoa</taxon>
        <taxon>Spiralia</taxon>
        <taxon>Gnathifera</taxon>
        <taxon>Rotifera</taxon>
        <taxon>Eurotatoria</taxon>
        <taxon>Bdelloidea</taxon>
        <taxon>Philodinida</taxon>
        <taxon>Philodinidae</taxon>
        <taxon>Rotaria</taxon>
    </lineage>
</organism>
<sequence length="105" mass="12591">MNIINNSLSIFPSSSSFGFNHNHQEFNEDNTNKISSSTSLDMMDCKNNNFPSMMIINDQQDESMNEDKDSFHRESNFYFYIYIYSFIVLDTIMFYSFFVQFRKYE</sequence>
<proteinExistence type="predicted"/>
<accession>A0A814NF80</accession>
<keyword evidence="3" id="KW-1185">Reference proteome</keyword>
<reference evidence="2" key="1">
    <citation type="submission" date="2021-02" db="EMBL/GenBank/DDBJ databases">
        <authorList>
            <person name="Nowell W R."/>
        </authorList>
    </citation>
    <scope>NUCLEOTIDE SEQUENCE</scope>
</reference>
<gene>
    <name evidence="2" type="ORF">JXQ802_LOCUS18672</name>
</gene>
<comment type="caution">
    <text evidence="2">The sequence shown here is derived from an EMBL/GenBank/DDBJ whole genome shotgun (WGS) entry which is preliminary data.</text>
</comment>
<evidence type="ECO:0000313" key="3">
    <source>
        <dbReference type="Proteomes" id="UP000663870"/>
    </source>
</evidence>
<dbReference type="AlphaFoldDB" id="A0A814NF80"/>
<dbReference type="Proteomes" id="UP000663870">
    <property type="component" value="Unassembled WGS sequence"/>
</dbReference>
<evidence type="ECO:0000256" key="1">
    <source>
        <dbReference type="SAM" id="Phobius"/>
    </source>
</evidence>
<keyword evidence="1" id="KW-0472">Membrane</keyword>
<protein>
    <submittedName>
        <fullName evidence="2">Uncharacterized protein</fullName>
    </submittedName>
</protein>
<keyword evidence="1" id="KW-0812">Transmembrane</keyword>
<keyword evidence="1" id="KW-1133">Transmembrane helix</keyword>
<dbReference type="EMBL" id="CAJNOL010000495">
    <property type="protein sequence ID" value="CAF1090644.1"/>
    <property type="molecule type" value="Genomic_DNA"/>
</dbReference>